<accession>A0ABM3X736</accession>
<dbReference type="Pfam" id="PF06473">
    <property type="entry name" value="FGF-BP1"/>
    <property type="match status" value="1"/>
</dbReference>
<evidence type="ECO:0000256" key="5">
    <source>
        <dbReference type="ARBA" id="ARBA00023157"/>
    </source>
</evidence>
<organism evidence="9 10">
    <name type="scientific">Erinaceus europaeus</name>
    <name type="common">Western European hedgehog</name>
    <dbReference type="NCBI Taxonomy" id="9365"/>
    <lineage>
        <taxon>Eukaryota</taxon>
        <taxon>Metazoa</taxon>
        <taxon>Chordata</taxon>
        <taxon>Craniata</taxon>
        <taxon>Vertebrata</taxon>
        <taxon>Euteleostomi</taxon>
        <taxon>Mammalia</taxon>
        <taxon>Eutheria</taxon>
        <taxon>Laurasiatheria</taxon>
        <taxon>Eulipotyphla</taxon>
        <taxon>Erinaceidae</taxon>
        <taxon>Erinaceinae</taxon>
        <taxon>Erinaceus</taxon>
    </lineage>
</organism>
<dbReference type="InterPro" id="IPR010510">
    <property type="entry name" value="FGF1-bd"/>
</dbReference>
<keyword evidence="4 8" id="KW-0732">Signal</keyword>
<sequence>MKSQSLPLLSLLLAAQGLLVEGMLRPWRGRSSVSFWEPPISPSQYPSVQRSSQQEYLVTRQIITPDQAQCHLTMRESGEAVTLRVECTQMGHDFSCIFAGIPTSCPVYPENAVIYWRQISNSLSLQNNICANSGAVLSSRVCGSGFPESNLKLVFSTFWDHGNAMPTVHEGLTTQPITTEQTGTVPPTATEQTSARQPVTTEHATAVPPTHP</sequence>
<evidence type="ECO:0000256" key="6">
    <source>
        <dbReference type="ARBA" id="ARBA00023183"/>
    </source>
</evidence>
<feature type="signal peptide" evidence="8">
    <location>
        <begin position="1"/>
        <end position="22"/>
    </location>
</feature>
<comment type="subcellular location">
    <subcellularLocation>
        <location evidence="1">Secreted</location>
    </subcellularLocation>
</comment>
<dbReference type="Proteomes" id="UP001652624">
    <property type="component" value="Chromosome 3"/>
</dbReference>
<dbReference type="RefSeq" id="XP_060044622.1">
    <property type="nucleotide sequence ID" value="XM_060188639.1"/>
</dbReference>
<keyword evidence="6" id="KW-0340">Growth factor binding</keyword>
<protein>
    <submittedName>
        <fullName evidence="10">Fibroblast growth factor-binding protein 1-like</fullName>
    </submittedName>
</protein>
<keyword evidence="3" id="KW-0964">Secreted</keyword>
<dbReference type="PANTHER" id="PTHR15258:SF4">
    <property type="match status" value="1"/>
</dbReference>
<reference evidence="10" key="1">
    <citation type="submission" date="2025-08" db="UniProtKB">
        <authorList>
            <consortium name="RefSeq"/>
        </authorList>
    </citation>
    <scope>IDENTIFICATION</scope>
</reference>
<evidence type="ECO:0000256" key="2">
    <source>
        <dbReference type="ARBA" id="ARBA00008326"/>
    </source>
</evidence>
<feature type="chain" id="PRO_5047118638" evidence="8">
    <location>
        <begin position="23"/>
        <end position="212"/>
    </location>
</feature>
<evidence type="ECO:0000313" key="9">
    <source>
        <dbReference type="Proteomes" id="UP001652624"/>
    </source>
</evidence>
<dbReference type="PANTHER" id="PTHR15258">
    <property type="entry name" value="FGF BINDING PROTEIN-RELATED"/>
    <property type="match status" value="1"/>
</dbReference>
<feature type="compositionally biased region" description="Polar residues" evidence="7">
    <location>
        <begin position="185"/>
        <end position="203"/>
    </location>
</feature>
<gene>
    <name evidence="10" type="primary">LOC103108897</name>
</gene>
<evidence type="ECO:0000256" key="1">
    <source>
        <dbReference type="ARBA" id="ARBA00004613"/>
    </source>
</evidence>
<dbReference type="GeneID" id="103108897"/>
<evidence type="ECO:0000256" key="7">
    <source>
        <dbReference type="SAM" id="MobiDB-lite"/>
    </source>
</evidence>
<keyword evidence="5" id="KW-1015">Disulfide bond</keyword>
<evidence type="ECO:0000256" key="8">
    <source>
        <dbReference type="SAM" id="SignalP"/>
    </source>
</evidence>
<name>A0ABM3X736_ERIEU</name>
<evidence type="ECO:0000313" key="10">
    <source>
        <dbReference type="RefSeq" id="XP_060044622.1"/>
    </source>
</evidence>
<feature type="region of interest" description="Disordered" evidence="7">
    <location>
        <begin position="178"/>
        <end position="212"/>
    </location>
</feature>
<evidence type="ECO:0000256" key="3">
    <source>
        <dbReference type="ARBA" id="ARBA00022525"/>
    </source>
</evidence>
<proteinExistence type="inferred from homology"/>
<evidence type="ECO:0000256" key="4">
    <source>
        <dbReference type="ARBA" id="ARBA00022729"/>
    </source>
</evidence>
<keyword evidence="9" id="KW-1185">Reference proteome</keyword>
<comment type="similarity">
    <text evidence="2">Belongs to the fibroblast growth factor-binding protein family.</text>
</comment>